<dbReference type="Proteomes" id="UP001146120">
    <property type="component" value="Unassembled WGS sequence"/>
</dbReference>
<keyword evidence="1" id="KW-1133">Transmembrane helix</keyword>
<name>A0AAV2YUL5_9STRA</name>
<proteinExistence type="predicted"/>
<feature type="transmembrane region" description="Helical" evidence="1">
    <location>
        <begin position="197"/>
        <end position="218"/>
    </location>
</feature>
<accession>A0AAV2YUL5</accession>
<dbReference type="EMBL" id="DAKRPA010000152">
    <property type="protein sequence ID" value="DAZ96912.1"/>
    <property type="molecule type" value="Genomic_DNA"/>
</dbReference>
<feature type="non-terminal residue" evidence="2">
    <location>
        <position position="1"/>
    </location>
</feature>
<reference evidence="2" key="2">
    <citation type="journal article" date="2023" name="Microbiol Resour">
        <title>Decontamination and Annotation of the Draft Genome Sequence of the Oomycete Lagenidium giganteum ARSEF 373.</title>
        <authorList>
            <person name="Morgan W.R."/>
            <person name="Tartar A."/>
        </authorList>
    </citation>
    <scope>NUCLEOTIDE SEQUENCE</scope>
    <source>
        <strain evidence="2">ARSEF 373</strain>
    </source>
</reference>
<sequence>PPATANSTSLAAKTTATNTTARHANATTWLRGSGSASEQWEGLRGKVNKTATVANLGDDCATYALDGSLRRPKRSCFDCLNVPLLDGSVCMLNRQGDCAKLDNSAGDHGGSQRAGYDYFLSSTSKYCSDDDPACLPCRQTGSSEGIASRSCQPLSVNDRVCKGSNGCVCLSMCELKVNATEIACTRPPATTSSNESLATPVWLIYVGVLILGMVTLIVRRLRTSNNNGDNSLGMMGGMAHGRAMARATGTSHRAIETPQLTLEGWQAMRNSLIEHEHEALGLPPTPTRSDTNAEAPSIMVEYGPTTHPLEHADSNGRI</sequence>
<keyword evidence="1" id="KW-0812">Transmembrane</keyword>
<comment type="caution">
    <text evidence="2">The sequence shown here is derived from an EMBL/GenBank/DDBJ whole genome shotgun (WGS) entry which is preliminary data.</text>
</comment>
<evidence type="ECO:0000313" key="2">
    <source>
        <dbReference type="EMBL" id="DAZ96912.1"/>
    </source>
</evidence>
<organism evidence="2 3">
    <name type="scientific">Lagenidium giganteum</name>
    <dbReference type="NCBI Taxonomy" id="4803"/>
    <lineage>
        <taxon>Eukaryota</taxon>
        <taxon>Sar</taxon>
        <taxon>Stramenopiles</taxon>
        <taxon>Oomycota</taxon>
        <taxon>Peronosporomycetes</taxon>
        <taxon>Pythiales</taxon>
        <taxon>Pythiaceae</taxon>
    </lineage>
</organism>
<protein>
    <recommendedName>
        <fullName evidence="4">TNFR-Cys domain-containing protein</fullName>
    </recommendedName>
</protein>
<evidence type="ECO:0000256" key="1">
    <source>
        <dbReference type="SAM" id="Phobius"/>
    </source>
</evidence>
<gene>
    <name evidence="2" type="ORF">N0F65_008923</name>
</gene>
<dbReference type="AlphaFoldDB" id="A0AAV2YUL5"/>
<reference evidence="2" key="1">
    <citation type="submission" date="2022-11" db="EMBL/GenBank/DDBJ databases">
        <authorList>
            <person name="Morgan W.R."/>
            <person name="Tartar A."/>
        </authorList>
    </citation>
    <scope>NUCLEOTIDE SEQUENCE</scope>
    <source>
        <strain evidence="2">ARSEF 373</strain>
    </source>
</reference>
<evidence type="ECO:0008006" key="4">
    <source>
        <dbReference type="Google" id="ProtNLM"/>
    </source>
</evidence>
<evidence type="ECO:0000313" key="3">
    <source>
        <dbReference type="Proteomes" id="UP001146120"/>
    </source>
</evidence>
<keyword evidence="3" id="KW-1185">Reference proteome</keyword>
<keyword evidence="1" id="KW-0472">Membrane</keyword>